<dbReference type="SUPFAM" id="SSF51905">
    <property type="entry name" value="FAD/NAD(P)-binding domain"/>
    <property type="match status" value="1"/>
</dbReference>
<dbReference type="InterPro" id="IPR000960">
    <property type="entry name" value="Flavin_mOase"/>
</dbReference>
<evidence type="ECO:0000313" key="7">
    <source>
        <dbReference type="Proteomes" id="UP000431533"/>
    </source>
</evidence>
<feature type="non-terminal residue" evidence="6">
    <location>
        <position position="1"/>
    </location>
</feature>
<dbReference type="EMBL" id="QGMH01000049">
    <property type="protein sequence ID" value="TVY27406.1"/>
    <property type="molecule type" value="Genomic_DNA"/>
</dbReference>
<comment type="similarity">
    <text evidence="1">Belongs to the FMO family.</text>
</comment>
<dbReference type="AlphaFoldDB" id="A0A8H8R3J6"/>
<evidence type="ECO:0000256" key="1">
    <source>
        <dbReference type="ARBA" id="ARBA00009183"/>
    </source>
</evidence>
<reference evidence="6 7" key="1">
    <citation type="submission" date="2018-05" db="EMBL/GenBank/DDBJ databases">
        <title>Genome sequencing and assembly of the regulated plant pathogen Lachnellula willkommii and related sister species for the development of diagnostic species identification markers.</title>
        <authorList>
            <person name="Giroux E."/>
            <person name="Bilodeau G."/>
        </authorList>
    </citation>
    <scope>NUCLEOTIDE SEQUENCE [LARGE SCALE GENOMIC DNA]</scope>
    <source>
        <strain evidence="6 7">CBS 185.66</strain>
    </source>
</reference>
<evidence type="ECO:0000256" key="3">
    <source>
        <dbReference type="ARBA" id="ARBA00022827"/>
    </source>
</evidence>
<evidence type="ECO:0000313" key="6">
    <source>
        <dbReference type="EMBL" id="TVY27406.1"/>
    </source>
</evidence>
<dbReference type="PANTHER" id="PTHR23023">
    <property type="entry name" value="DIMETHYLANILINE MONOOXYGENASE"/>
    <property type="match status" value="1"/>
</dbReference>
<dbReference type="InterPro" id="IPR036188">
    <property type="entry name" value="FAD/NAD-bd_sf"/>
</dbReference>
<proteinExistence type="inferred from homology"/>
<gene>
    <name evidence="6" type="primary">FMO4</name>
    <name evidence="6" type="ORF">LHYA1_G004213</name>
</gene>
<organism evidence="6 7">
    <name type="scientific">Lachnellula hyalina</name>
    <dbReference type="NCBI Taxonomy" id="1316788"/>
    <lineage>
        <taxon>Eukaryota</taxon>
        <taxon>Fungi</taxon>
        <taxon>Dikarya</taxon>
        <taxon>Ascomycota</taxon>
        <taxon>Pezizomycotina</taxon>
        <taxon>Leotiomycetes</taxon>
        <taxon>Helotiales</taxon>
        <taxon>Lachnaceae</taxon>
        <taxon>Lachnellula</taxon>
    </lineage>
</organism>
<protein>
    <submittedName>
        <fullName evidence="6">Dimethylaniline monooxygenase [N-oxide-forming]</fullName>
    </submittedName>
</protein>
<evidence type="ECO:0000256" key="2">
    <source>
        <dbReference type="ARBA" id="ARBA00022630"/>
    </source>
</evidence>
<dbReference type="RefSeq" id="XP_031006194.1">
    <property type="nucleotide sequence ID" value="XM_031149175.1"/>
</dbReference>
<dbReference type="GeneID" id="41984411"/>
<sequence>VVGLVTLKYLLSAHKQLSTTPVEARLFEANNDIGGVFCTRVYEDAELVSFKYLTTFSDFRPHDSDPDFLSAKRYLQYLNDYCEHFNLSPAIYLATVVIAVKRLETGVHMVSYRSKDGVVTEWACDAIAVCSGLHVTPSIPSIDGIDRVQTVIHSADFKARSQFGVDKTVAILGPGETGLDISYLAITSPTKRVVLCHHDGFCAVPKQAPEPVMFPMFGGRSHPKPDPNVPIDTVVASLFDTAYVHPTLRDSKAHWNYYDNQQKTSMWFMSGTREGLDQWVGGIPEQRYHASKTRLTKSASSLLHKVYQGNPLYLCTISDSPIVHHVAENPLLDHASSNRRHIDLAPWPSHISDHGLLHFQDNGRPEYQRMRDEKVKPDVVILATGYNQTFPFFETEGFHGSYPSASDADVREI</sequence>
<dbReference type="Proteomes" id="UP000431533">
    <property type="component" value="Unassembled WGS sequence"/>
</dbReference>
<dbReference type="OrthoDB" id="66881at2759"/>
<accession>A0A8H8R3J6</accession>
<keyword evidence="7" id="KW-1185">Reference proteome</keyword>
<keyword evidence="2" id="KW-0285">Flavoprotein</keyword>
<dbReference type="PRINTS" id="PR00370">
    <property type="entry name" value="FMOXYGENASE"/>
</dbReference>
<dbReference type="Pfam" id="PF00743">
    <property type="entry name" value="FMO-like"/>
    <property type="match status" value="1"/>
</dbReference>
<keyword evidence="5" id="KW-0560">Oxidoreductase</keyword>
<dbReference type="GO" id="GO:0004499">
    <property type="term" value="F:N,N-dimethylaniline monooxygenase activity"/>
    <property type="evidence" value="ECO:0007669"/>
    <property type="project" value="InterPro"/>
</dbReference>
<comment type="caution">
    <text evidence="6">The sequence shown here is derived from an EMBL/GenBank/DDBJ whole genome shotgun (WGS) entry which is preliminary data.</text>
</comment>
<evidence type="ECO:0000256" key="5">
    <source>
        <dbReference type="ARBA" id="ARBA00023002"/>
    </source>
</evidence>
<dbReference type="GO" id="GO:0050661">
    <property type="term" value="F:NADP binding"/>
    <property type="evidence" value="ECO:0007669"/>
    <property type="project" value="InterPro"/>
</dbReference>
<keyword evidence="6" id="KW-0503">Monooxygenase</keyword>
<evidence type="ECO:0000256" key="4">
    <source>
        <dbReference type="ARBA" id="ARBA00022857"/>
    </source>
</evidence>
<dbReference type="Gene3D" id="3.50.50.60">
    <property type="entry name" value="FAD/NAD(P)-binding domain"/>
    <property type="match status" value="1"/>
</dbReference>
<keyword evidence="3" id="KW-0274">FAD</keyword>
<name>A0A8H8R3J6_9HELO</name>
<dbReference type="InterPro" id="IPR050346">
    <property type="entry name" value="FMO-like"/>
</dbReference>
<dbReference type="GO" id="GO:0050660">
    <property type="term" value="F:flavin adenine dinucleotide binding"/>
    <property type="evidence" value="ECO:0007669"/>
    <property type="project" value="InterPro"/>
</dbReference>
<dbReference type="PIRSF" id="PIRSF000332">
    <property type="entry name" value="FMO"/>
    <property type="match status" value="1"/>
</dbReference>
<dbReference type="InterPro" id="IPR020946">
    <property type="entry name" value="Flavin_mOase-like"/>
</dbReference>
<keyword evidence="4" id="KW-0521">NADP</keyword>